<feature type="domain" description="Glycoside hydrolase family 38 N-terminal" evidence="1">
    <location>
        <begin position="122"/>
        <end position="427"/>
    </location>
</feature>
<dbReference type="InterPro" id="IPR011330">
    <property type="entry name" value="Glyco_hydro/deAcase_b/a-brl"/>
</dbReference>
<dbReference type="Pfam" id="PF01074">
    <property type="entry name" value="Glyco_hydro_38N"/>
    <property type="match status" value="1"/>
</dbReference>
<dbReference type="Proteomes" id="UP001595816">
    <property type="component" value="Unassembled WGS sequence"/>
</dbReference>
<evidence type="ECO:0000313" key="3">
    <source>
        <dbReference type="Proteomes" id="UP001595816"/>
    </source>
</evidence>
<accession>A0ABV8LJT6</accession>
<keyword evidence="3" id="KW-1185">Reference proteome</keyword>
<organism evidence="2 3">
    <name type="scientific">Hamadaea flava</name>
    <dbReference type="NCBI Taxonomy" id="1742688"/>
    <lineage>
        <taxon>Bacteria</taxon>
        <taxon>Bacillati</taxon>
        <taxon>Actinomycetota</taxon>
        <taxon>Actinomycetes</taxon>
        <taxon>Micromonosporales</taxon>
        <taxon>Micromonosporaceae</taxon>
        <taxon>Hamadaea</taxon>
    </lineage>
</organism>
<dbReference type="InterPro" id="IPR011013">
    <property type="entry name" value="Gal_mutarotase_sf_dom"/>
</dbReference>
<dbReference type="InterPro" id="IPR000602">
    <property type="entry name" value="Glyco_hydro_38_N"/>
</dbReference>
<dbReference type="Gene3D" id="2.70.98.30">
    <property type="entry name" value="Golgi alpha-mannosidase II, domain 4"/>
    <property type="match status" value="1"/>
</dbReference>
<dbReference type="SUPFAM" id="SSF88713">
    <property type="entry name" value="Glycoside hydrolase/deacetylase"/>
    <property type="match status" value="1"/>
</dbReference>
<reference evidence="3" key="1">
    <citation type="journal article" date="2019" name="Int. J. Syst. Evol. Microbiol.">
        <title>The Global Catalogue of Microorganisms (GCM) 10K type strain sequencing project: providing services to taxonomists for standard genome sequencing and annotation.</title>
        <authorList>
            <consortium name="The Broad Institute Genomics Platform"/>
            <consortium name="The Broad Institute Genome Sequencing Center for Infectious Disease"/>
            <person name="Wu L."/>
            <person name="Ma J."/>
        </authorList>
    </citation>
    <scope>NUCLEOTIDE SEQUENCE [LARGE SCALE GENOMIC DNA]</scope>
    <source>
        <strain evidence="3">CGMCC 4.7289</strain>
    </source>
</reference>
<proteinExistence type="predicted"/>
<protein>
    <submittedName>
        <fullName evidence="2">Glycoside hydrolase family 38 C-terminal domain-containing protein</fullName>
    </submittedName>
</protein>
<dbReference type="EMBL" id="JBHSAY010000005">
    <property type="protein sequence ID" value="MFC4130716.1"/>
    <property type="molecule type" value="Genomic_DNA"/>
</dbReference>
<evidence type="ECO:0000259" key="1">
    <source>
        <dbReference type="Pfam" id="PF01074"/>
    </source>
</evidence>
<comment type="caution">
    <text evidence="2">The sequence shown here is derived from an EMBL/GenBank/DDBJ whole genome shotgun (WGS) entry which is preliminary data.</text>
</comment>
<keyword evidence="2" id="KW-0378">Hydrolase</keyword>
<dbReference type="CDD" id="cd10791">
    <property type="entry name" value="GH38N_AMII_like_1"/>
    <property type="match status" value="1"/>
</dbReference>
<dbReference type="GO" id="GO:0016787">
    <property type="term" value="F:hydrolase activity"/>
    <property type="evidence" value="ECO:0007669"/>
    <property type="project" value="UniProtKB-KW"/>
</dbReference>
<evidence type="ECO:0000313" key="2">
    <source>
        <dbReference type="EMBL" id="MFC4130716.1"/>
    </source>
</evidence>
<dbReference type="SUPFAM" id="SSF74650">
    <property type="entry name" value="Galactose mutarotase-like"/>
    <property type="match status" value="1"/>
</dbReference>
<dbReference type="Gene3D" id="3.20.110.10">
    <property type="entry name" value="Glycoside hydrolase 38, N terminal domain"/>
    <property type="match status" value="1"/>
</dbReference>
<sequence length="1034" mass="112086">MTTRLLRASLGSPTYDDMRATLRATHTRPVLSGRGVDGRGVEVYAQPLPLFKKTPDGLVQAVRVAARGASVTATMAARTERIADGASHDFWVPEVDRPTAYQLQEKDLGETSVTVTAQRKWTVYVVHHSHLDIGYTDRQGVVLRNHLEYLDEAVELAGQTDDWPDDARFRWTVESALPVRRWLQARAKSAVDRFVDLARTGRVEVTAMPFQLHTEACSTEELHRLLRFTDALREEHGIPITSAMHTDVPGAVVGFVDALAASGVRYLSAAHNWAGRSVPFLRGGQELGRPFWWRSPAGNRVLVWFTDTPHGMAYMEGNVVGLAESFPAAVDLLPGYLDALAGRPFPYGPEAFGWSGLPEAQITRQPYPHDLLHLRVQGGNADNAGPSILPPSIIREWNAVYEYPRLRMATNTEFFAAAEESFGDRVPEHTGDWTDWWADGLGSGARPLGYARRAQHAVRHAETLHTLAGWADPADTGAGADAGPAVDAVYDKLGLFDEHTWGAANPWHDHEDGFDSGGLQWARKCELAYSGADDAEDLRHAGLRRLGARYGTAAGAEAGFLIHNPGPAARTDVATAFLPASTVPLDVAVSVVDGRTGEAVPHHEEVVRPEEWPTRPYGRRLIFPASDVPAFGAVRFDVVPGSGPVAVAEIGSIVENEYFRVEYDLKAGVIASVFDKRAGRELVNKDAYAGLNQYVYDKYSTAPHINHLSGHIEAHEHDALLAGRTLGRRPSISRAERTAAGETLEILLDGDGIDWLRTTITLPAGVPRVDITNTLYKRGAPAKESVFFAYPFATGAPKAWELTGGLGGPAAPTVPGAADHMQPIRHWVEFDDGELSVGWATLEAPLVMFGELYLPYAPFPPTVRPDPAEPGTVYSWALNNIWDTNFPAQQQGETTFRYAITSGPSDSNAGVRAAAGLVDPFLAVPLTGHARTAAVMSFVEIEHPDLHVSSLGRSLRGHTLVVYLRSVSADSVATLVRLPQAVERAYLGTSLERDQVEAPVVDGAIRVTVPAGAFVALSVDLATSVGPATTEDAL</sequence>
<name>A0ABV8LJT6_9ACTN</name>
<dbReference type="RefSeq" id="WP_253757364.1">
    <property type="nucleotide sequence ID" value="NZ_JAMZDZ010000001.1"/>
</dbReference>
<gene>
    <name evidence="2" type="ORF">ACFOZ4_08870</name>
</gene>
<dbReference type="InterPro" id="IPR027291">
    <property type="entry name" value="Glyco_hydro_38_N_sf"/>
</dbReference>